<dbReference type="Proteomes" id="UP000436429">
    <property type="component" value="Unassembled WGS sequence"/>
</dbReference>
<dbReference type="PROSITE" id="PS50943">
    <property type="entry name" value="HTH_CROC1"/>
    <property type="match status" value="1"/>
</dbReference>
<evidence type="ECO:0000259" key="1">
    <source>
        <dbReference type="PROSITE" id="PS50943"/>
    </source>
</evidence>
<dbReference type="InterPro" id="IPR001387">
    <property type="entry name" value="Cro/C1-type_HTH"/>
</dbReference>
<sequence>MRKDRKGIMRNLQLKNLRKQAGYGTQADLARVLGANPRTYASWEREEVGLSLYEAGRIADVLGCSLDELAGRPLPSRRFADARQNEMNVLFAQLDETRKAFLLEATRGLAAAAHRRAD</sequence>
<reference evidence="2 3" key="1">
    <citation type="submission" date="2019-11" db="EMBL/GenBank/DDBJ databases">
        <title>Whole genome shotgun sequencing (WGS) data from Adlercreutzia equolifaciens ResAG-91, Eggerthella lenta MRI-F36, MRI-F37, MRI-F40, ResAG-49, ResAG-88, ResAG-121, ResAG-145, and Gordonibacter sp. ResAG-5, ResAG-26, ResAG-43, ResAG-50, ResAG-59.</title>
        <authorList>
            <person name="Stoll D.A."/>
            <person name="Danylec N."/>
            <person name="Franz C.M.A.P."/>
            <person name="Huch M."/>
        </authorList>
    </citation>
    <scope>NUCLEOTIDE SEQUENCE [LARGE SCALE GENOMIC DNA]</scope>
    <source>
        <strain evidence="2 3">ResAG-88</strain>
    </source>
</reference>
<evidence type="ECO:0000313" key="2">
    <source>
        <dbReference type="EMBL" id="MVN34416.1"/>
    </source>
</evidence>
<name>A0A844RKJ4_EGGLN</name>
<dbReference type="EMBL" id="WPOM01000058">
    <property type="protein sequence ID" value="MVN34416.1"/>
    <property type="molecule type" value="Genomic_DNA"/>
</dbReference>
<dbReference type="Pfam" id="PF01381">
    <property type="entry name" value="HTH_3"/>
    <property type="match status" value="1"/>
</dbReference>
<dbReference type="AlphaFoldDB" id="A0A844RKJ4"/>
<dbReference type="CDD" id="cd00093">
    <property type="entry name" value="HTH_XRE"/>
    <property type="match status" value="1"/>
</dbReference>
<accession>A0A844RKJ4</accession>
<dbReference type="Gene3D" id="1.10.260.40">
    <property type="entry name" value="lambda repressor-like DNA-binding domains"/>
    <property type="match status" value="1"/>
</dbReference>
<organism evidence="2 3">
    <name type="scientific">Eggerthella lenta</name>
    <name type="common">Eubacterium lentum</name>
    <dbReference type="NCBI Taxonomy" id="84112"/>
    <lineage>
        <taxon>Bacteria</taxon>
        <taxon>Bacillati</taxon>
        <taxon>Actinomycetota</taxon>
        <taxon>Coriobacteriia</taxon>
        <taxon>Eggerthellales</taxon>
        <taxon>Eggerthellaceae</taxon>
        <taxon>Eggerthella</taxon>
    </lineage>
</organism>
<dbReference type="SUPFAM" id="SSF47413">
    <property type="entry name" value="lambda repressor-like DNA-binding domains"/>
    <property type="match status" value="1"/>
</dbReference>
<dbReference type="InterPro" id="IPR010982">
    <property type="entry name" value="Lambda_DNA-bd_dom_sf"/>
</dbReference>
<comment type="caution">
    <text evidence="2">The sequence shown here is derived from an EMBL/GenBank/DDBJ whole genome shotgun (WGS) entry which is preliminary data.</text>
</comment>
<evidence type="ECO:0000313" key="3">
    <source>
        <dbReference type="Proteomes" id="UP000436429"/>
    </source>
</evidence>
<proteinExistence type="predicted"/>
<protein>
    <submittedName>
        <fullName evidence="2">Helix-turn-helix domain-containing protein</fullName>
    </submittedName>
</protein>
<gene>
    <name evidence="2" type="ORF">GO726_14795</name>
</gene>
<dbReference type="SMART" id="SM00530">
    <property type="entry name" value="HTH_XRE"/>
    <property type="match status" value="1"/>
</dbReference>
<feature type="domain" description="HTH cro/C1-type" evidence="1">
    <location>
        <begin position="14"/>
        <end position="69"/>
    </location>
</feature>
<dbReference type="GO" id="GO:0003677">
    <property type="term" value="F:DNA binding"/>
    <property type="evidence" value="ECO:0007669"/>
    <property type="project" value="InterPro"/>
</dbReference>